<keyword evidence="3" id="KW-0418">Kinase</keyword>
<dbReference type="InterPro" id="IPR011009">
    <property type="entry name" value="Kinase-like_dom_sf"/>
</dbReference>
<dbReference type="OrthoDB" id="4062651at2759"/>
<dbReference type="SMART" id="SM00671">
    <property type="entry name" value="SEL1"/>
    <property type="match status" value="3"/>
</dbReference>
<evidence type="ECO:0000256" key="6">
    <source>
        <dbReference type="SAM" id="MobiDB-lite"/>
    </source>
</evidence>
<evidence type="ECO:0000256" key="5">
    <source>
        <dbReference type="SAM" id="Coils"/>
    </source>
</evidence>
<feature type="region of interest" description="Disordered" evidence="6">
    <location>
        <begin position="228"/>
        <end position="255"/>
    </location>
</feature>
<protein>
    <submittedName>
        <fullName evidence="8">8807_t:CDS:1</fullName>
    </submittedName>
</protein>
<evidence type="ECO:0000313" key="8">
    <source>
        <dbReference type="EMBL" id="CAG8574921.1"/>
    </source>
</evidence>
<feature type="region of interest" description="Disordered" evidence="6">
    <location>
        <begin position="1"/>
        <end position="26"/>
    </location>
</feature>
<feature type="region of interest" description="Disordered" evidence="6">
    <location>
        <begin position="523"/>
        <end position="542"/>
    </location>
</feature>
<keyword evidence="5" id="KW-0175">Coiled coil</keyword>
<dbReference type="GO" id="GO:0004674">
    <property type="term" value="F:protein serine/threonine kinase activity"/>
    <property type="evidence" value="ECO:0007669"/>
    <property type="project" value="TreeGrafter"/>
</dbReference>
<gene>
    <name evidence="8" type="ORF">AGERDE_LOCUS7828</name>
</gene>
<dbReference type="PROSITE" id="PS00109">
    <property type="entry name" value="PROTEIN_KINASE_TYR"/>
    <property type="match status" value="1"/>
</dbReference>
<evidence type="ECO:0000259" key="7">
    <source>
        <dbReference type="PROSITE" id="PS50011"/>
    </source>
</evidence>
<dbReference type="Gene3D" id="1.10.510.10">
    <property type="entry name" value="Transferase(Phosphotransferase) domain 1"/>
    <property type="match status" value="1"/>
</dbReference>
<keyword evidence="4" id="KW-0067">ATP-binding</keyword>
<dbReference type="Pfam" id="PF07714">
    <property type="entry name" value="PK_Tyr_Ser-Thr"/>
    <property type="match status" value="1"/>
</dbReference>
<dbReference type="GO" id="GO:0005524">
    <property type="term" value="F:ATP binding"/>
    <property type="evidence" value="ECO:0007669"/>
    <property type="project" value="UniProtKB-KW"/>
</dbReference>
<evidence type="ECO:0000256" key="4">
    <source>
        <dbReference type="ARBA" id="ARBA00022840"/>
    </source>
</evidence>
<dbReference type="AlphaFoldDB" id="A0A9N9BR82"/>
<feature type="domain" description="Protein kinase" evidence="7">
    <location>
        <begin position="216"/>
        <end position="504"/>
    </location>
</feature>
<dbReference type="InterPro" id="IPR054000">
    <property type="entry name" value="MLKL_N"/>
</dbReference>
<sequence>MSHAQNAPGAVSGTIEADDSARHISQGSHAETIKKVVEGIGVAGEAVMPFIPLLAAVTLVIDEIVKTYEAAQYNKKICNALMDRVEAAQLAVKALQRRQKENEKKFRNQAYYESFNRFLQVLKKIKKFIQDVSQLQGYRKFTQANSVKDKFNGLITEFEQVGRDLNLAITIATEEQRRIDREALEEDIAGMKVFLANIEGGITNQNKQINMFLEEFSLLKAKVEKSESSKQEMRPTQIPSSEIEFPLRPPSNRECPTEKRMWRKLDVEIKPLKLSDDDKTRIETELALLGRLREGRNIIKFYGLSKLDGQDVKVMEWAEFGNLRSLYMKNDIEWPLKIRIAIDICRGLLFLHAVDILHHDIRCENILLTDHYEAKIANFHLSRVTEGPTVDIKGNIIEIVHWLAPEKFSNKPFKPYTTQCDIFSYGMLLWELGHAKKPYENMTIKEIKEHVEKGNREIINFGLYPSGIQVEYTRLIREAWAGDPYSRPTLQEMFLKLDKISETYHSGKSPGLYPRRDLGNSDVSPLETFSSPPSRHNSTPSIEVSSDGFPKFDFDEIEVPIKPLMPLDDGIKAYKVRDFATAWECFAGHAKIKNSRAIYWQGWYLWEGLDGPKKLEEAARLFKQAADDGIAEAQLRYALCILNSEGVRYNRDEFLKYLRFAADNGNPSAQYYLGDVLLNGKLGVEKDEYEGENYIRLAAIKEQPKALRVLEARGVKLYG</sequence>
<dbReference type="Proteomes" id="UP000789831">
    <property type="component" value="Unassembled WGS sequence"/>
</dbReference>
<dbReference type="InterPro" id="IPR006597">
    <property type="entry name" value="Sel1-like"/>
</dbReference>
<dbReference type="InterPro" id="IPR036537">
    <property type="entry name" value="Adaptor_Cbl_N_dom_sf"/>
</dbReference>
<evidence type="ECO:0000313" key="9">
    <source>
        <dbReference type="Proteomes" id="UP000789831"/>
    </source>
</evidence>
<dbReference type="InterPro" id="IPR000719">
    <property type="entry name" value="Prot_kinase_dom"/>
</dbReference>
<keyword evidence="9" id="KW-1185">Reference proteome</keyword>
<dbReference type="InterPro" id="IPR001245">
    <property type="entry name" value="Ser-Thr/Tyr_kinase_cat_dom"/>
</dbReference>
<reference evidence="8" key="1">
    <citation type="submission" date="2021-06" db="EMBL/GenBank/DDBJ databases">
        <authorList>
            <person name="Kallberg Y."/>
            <person name="Tangrot J."/>
            <person name="Rosling A."/>
        </authorList>
    </citation>
    <scope>NUCLEOTIDE SEQUENCE</scope>
    <source>
        <strain evidence="8">MT106</strain>
    </source>
</reference>
<dbReference type="PROSITE" id="PS50011">
    <property type="entry name" value="PROTEIN_KINASE_DOM"/>
    <property type="match status" value="1"/>
</dbReference>
<dbReference type="PANTHER" id="PTHR44329:SF288">
    <property type="entry name" value="MITOGEN-ACTIVATED PROTEIN KINASE KINASE KINASE 20"/>
    <property type="match status" value="1"/>
</dbReference>
<dbReference type="Pfam" id="PF08238">
    <property type="entry name" value="Sel1"/>
    <property type="match status" value="3"/>
</dbReference>
<dbReference type="Gene3D" id="1.25.40.10">
    <property type="entry name" value="Tetratricopeptide repeat domain"/>
    <property type="match status" value="1"/>
</dbReference>
<evidence type="ECO:0000256" key="2">
    <source>
        <dbReference type="ARBA" id="ARBA00022741"/>
    </source>
</evidence>
<organism evidence="8 9">
    <name type="scientific">Ambispora gerdemannii</name>
    <dbReference type="NCBI Taxonomy" id="144530"/>
    <lineage>
        <taxon>Eukaryota</taxon>
        <taxon>Fungi</taxon>
        <taxon>Fungi incertae sedis</taxon>
        <taxon>Mucoromycota</taxon>
        <taxon>Glomeromycotina</taxon>
        <taxon>Glomeromycetes</taxon>
        <taxon>Archaeosporales</taxon>
        <taxon>Ambisporaceae</taxon>
        <taxon>Ambispora</taxon>
    </lineage>
</organism>
<dbReference type="InterPro" id="IPR008266">
    <property type="entry name" value="Tyr_kinase_AS"/>
</dbReference>
<dbReference type="Pfam" id="PF22215">
    <property type="entry name" value="MLKL_N"/>
    <property type="match status" value="1"/>
</dbReference>
<dbReference type="CDD" id="cd21037">
    <property type="entry name" value="MLKL_NTD"/>
    <property type="match status" value="1"/>
</dbReference>
<dbReference type="InterPro" id="IPR059179">
    <property type="entry name" value="MLKL-like_MCAfunc"/>
</dbReference>
<dbReference type="SUPFAM" id="SSF56112">
    <property type="entry name" value="Protein kinase-like (PK-like)"/>
    <property type="match status" value="1"/>
</dbReference>
<evidence type="ECO:0000256" key="1">
    <source>
        <dbReference type="ARBA" id="ARBA00022679"/>
    </source>
</evidence>
<dbReference type="InterPro" id="IPR011990">
    <property type="entry name" value="TPR-like_helical_dom_sf"/>
</dbReference>
<keyword evidence="1" id="KW-0808">Transferase</keyword>
<comment type="caution">
    <text evidence="8">The sequence shown here is derived from an EMBL/GenBank/DDBJ whole genome shotgun (WGS) entry which is preliminary data.</text>
</comment>
<dbReference type="InterPro" id="IPR051681">
    <property type="entry name" value="Ser/Thr_Kinases-Pseudokinases"/>
</dbReference>
<evidence type="ECO:0000256" key="3">
    <source>
        <dbReference type="ARBA" id="ARBA00022777"/>
    </source>
</evidence>
<dbReference type="SUPFAM" id="SSF81901">
    <property type="entry name" value="HCP-like"/>
    <property type="match status" value="1"/>
</dbReference>
<proteinExistence type="predicted"/>
<feature type="coiled-coil region" evidence="5">
    <location>
        <begin position="78"/>
        <end position="105"/>
    </location>
</feature>
<dbReference type="PANTHER" id="PTHR44329">
    <property type="entry name" value="SERINE/THREONINE-PROTEIN KINASE TNNI3K-RELATED"/>
    <property type="match status" value="1"/>
</dbReference>
<dbReference type="Gene3D" id="1.20.930.20">
    <property type="entry name" value="Adaptor protein Cbl, N-terminal domain"/>
    <property type="match status" value="1"/>
</dbReference>
<accession>A0A9N9BR82</accession>
<dbReference type="GO" id="GO:0007166">
    <property type="term" value="P:cell surface receptor signaling pathway"/>
    <property type="evidence" value="ECO:0007669"/>
    <property type="project" value="InterPro"/>
</dbReference>
<name>A0A9N9BR82_9GLOM</name>
<keyword evidence="2" id="KW-0547">Nucleotide-binding</keyword>
<dbReference type="EMBL" id="CAJVPL010001514">
    <property type="protein sequence ID" value="CAG8574921.1"/>
    <property type="molecule type" value="Genomic_DNA"/>
</dbReference>